<dbReference type="EMBL" id="CP016428">
    <property type="protein sequence ID" value="ANW00636.1"/>
    <property type="molecule type" value="Genomic_DNA"/>
</dbReference>
<gene>
    <name evidence="2" type="ORF">LMTR13_11125</name>
</gene>
<dbReference type="InterPro" id="IPR029041">
    <property type="entry name" value="FAD-linked_oxidoreductase-like"/>
</dbReference>
<evidence type="ECO:0000256" key="1">
    <source>
        <dbReference type="ARBA" id="ARBA00023002"/>
    </source>
</evidence>
<reference evidence="2 3" key="1">
    <citation type="submission" date="2016-07" db="EMBL/GenBank/DDBJ databases">
        <title>Complete genome sequence of Bradyrhizobium icense LMTR 13T, a potential inoculant strain isolated from lima bean (Phaseolus lunatus) in Peru.</title>
        <authorList>
            <person name="Ormeno-Orrillo E."/>
            <person name="Duran D."/>
            <person name="Rogel M.A."/>
            <person name="Rey L."/>
            <person name="Imperial J."/>
            <person name="Ruiz-Argueso T."/>
            <person name="Martinez-Romero E."/>
        </authorList>
    </citation>
    <scope>NUCLEOTIDE SEQUENCE [LARGE SCALE GENOMIC DNA]</scope>
    <source>
        <strain evidence="2 3">LMTR 13</strain>
    </source>
</reference>
<dbReference type="Gene3D" id="3.20.20.220">
    <property type="match status" value="1"/>
</dbReference>
<dbReference type="KEGG" id="bic:LMTR13_11125"/>
<dbReference type="GO" id="GO:0016491">
    <property type="term" value="F:oxidoreductase activity"/>
    <property type="evidence" value="ECO:0007669"/>
    <property type="project" value="UniProtKB-KW"/>
</dbReference>
<evidence type="ECO:0008006" key="4">
    <source>
        <dbReference type="Google" id="ProtNLM"/>
    </source>
</evidence>
<evidence type="ECO:0000313" key="2">
    <source>
        <dbReference type="EMBL" id="ANW00636.1"/>
    </source>
</evidence>
<dbReference type="SUPFAM" id="SSF51730">
    <property type="entry name" value="FAD-linked oxidoreductase"/>
    <property type="match status" value="1"/>
</dbReference>
<proteinExistence type="predicted"/>
<keyword evidence="1" id="KW-0560">Oxidoreductase</keyword>
<dbReference type="Proteomes" id="UP000092839">
    <property type="component" value="Chromosome"/>
</dbReference>
<dbReference type="STRING" id="1274631.LMTR13_11125"/>
<protein>
    <recommendedName>
        <fullName evidence="4">Methylenetetrahydrofolate reductase</fullName>
    </recommendedName>
</protein>
<dbReference type="AlphaFoldDB" id="A0A1B1UD85"/>
<evidence type="ECO:0000313" key="3">
    <source>
        <dbReference type="Proteomes" id="UP000092839"/>
    </source>
</evidence>
<organism evidence="2 3">
    <name type="scientific">Bradyrhizobium icense</name>
    <dbReference type="NCBI Taxonomy" id="1274631"/>
    <lineage>
        <taxon>Bacteria</taxon>
        <taxon>Pseudomonadati</taxon>
        <taxon>Pseudomonadota</taxon>
        <taxon>Alphaproteobacteria</taxon>
        <taxon>Hyphomicrobiales</taxon>
        <taxon>Nitrobacteraceae</taxon>
        <taxon>Bradyrhizobium</taxon>
    </lineage>
</organism>
<accession>A0A1B1UD85</accession>
<sequence>MRRHDKGEAPVTVSDQSSPRLAALLPSASVEISSRGHQIAELRDHFAAGTDVTITFLPGDNYRHNIETAAALRRAGYNPVPHIAAREMPSREALDDFLARARGEADVSRILLIAGDVAAARGPFKSTREVRASGLLEAHAIASVSIAGHPEGHPYFELPDALNGLKAWRDWGQQSGTRVDVVTQFCFESTPILQWLGALDRAGIDLLVIVGLAGPATPATLTKFALRCGIGNSMRALRAQIGRFGRLLTDTGPDDVVRGLRCASSAATAPIAGFHLFPFGGLRKAGVWLRECDHDSLRPAERVAVSRAGLQNP</sequence>
<keyword evidence="3" id="KW-1185">Reference proteome</keyword>
<name>A0A1B1UD85_9BRAD</name>